<dbReference type="OrthoDB" id="9776669at2"/>
<evidence type="ECO:0000313" key="3">
    <source>
        <dbReference type="Proteomes" id="UP000182737"/>
    </source>
</evidence>
<organism evidence="2 3">
    <name type="scientific">Treponema bryantii</name>
    <dbReference type="NCBI Taxonomy" id="163"/>
    <lineage>
        <taxon>Bacteria</taxon>
        <taxon>Pseudomonadati</taxon>
        <taxon>Spirochaetota</taxon>
        <taxon>Spirochaetia</taxon>
        <taxon>Spirochaetales</taxon>
        <taxon>Treponemataceae</taxon>
        <taxon>Treponema</taxon>
    </lineage>
</organism>
<dbReference type="CDD" id="cd13567">
    <property type="entry name" value="PBP2_TtGluBP"/>
    <property type="match status" value="1"/>
</dbReference>
<dbReference type="Gene3D" id="3.40.190.10">
    <property type="entry name" value="Periplasmic binding protein-like II"/>
    <property type="match status" value="2"/>
</dbReference>
<dbReference type="NCBIfam" id="TIGR02122">
    <property type="entry name" value="TRAP_TAXI"/>
    <property type="match status" value="1"/>
</dbReference>
<dbReference type="AlphaFoldDB" id="A0A1I3NF61"/>
<keyword evidence="1" id="KW-0732">Signal</keyword>
<gene>
    <name evidence="2" type="ORF">SAMN04487775_11420</name>
</gene>
<feature type="signal peptide" evidence="1">
    <location>
        <begin position="1"/>
        <end position="26"/>
    </location>
</feature>
<dbReference type="InterPro" id="IPR011852">
    <property type="entry name" value="TRAP_TAXI"/>
</dbReference>
<proteinExistence type="predicted"/>
<dbReference type="Proteomes" id="UP000182737">
    <property type="component" value="Unassembled WGS sequence"/>
</dbReference>
<keyword evidence="3" id="KW-1185">Reference proteome</keyword>
<dbReference type="SUPFAM" id="SSF53850">
    <property type="entry name" value="Periplasmic binding protein-like II"/>
    <property type="match status" value="1"/>
</dbReference>
<evidence type="ECO:0008006" key="4">
    <source>
        <dbReference type="Google" id="ProtNLM"/>
    </source>
</evidence>
<feature type="chain" id="PRO_5010357807" description="TRAP transporter solute receptor, TAXI family" evidence="1">
    <location>
        <begin position="27"/>
        <end position="326"/>
    </location>
</feature>
<reference evidence="3" key="1">
    <citation type="submission" date="2016-10" db="EMBL/GenBank/DDBJ databases">
        <authorList>
            <person name="Varghese N."/>
            <person name="Submissions S."/>
        </authorList>
    </citation>
    <scope>NUCLEOTIDE SEQUENCE [LARGE SCALE GENOMIC DNA]</scope>
    <source>
        <strain evidence="3">XBD1002</strain>
    </source>
</reference>
<evidence type="ECO:0000313" key="2">
    <source>
        <dbReference type="EMBL" id="SFJ07767.1"/>
    </source>
</evidence>
<accession>A0A1I3NF61</accession>
<sequence length="326" mass="34183">MKKVLNASLALLAAALIFSGCSKSNANAKKDYILATGGTSGTYYPFGGAIANIWNTKIANMNVTAQATGASAENLRLINKGDAEYAIVQNDVMDYAYHGTDLFAGEKLTNLATIGTMYPEVVQIAVSKASGIKSIADFRGKRISVGDAGSGVEFNAKQILEGYGLTFDDIKKSNLSFKESAEGIQNGTLDGCFITAGVPNSALQELAFTAGLILIPIDQAAADAICAKYGFYTYTTIPGGTYKGTDDDTPALAIKATLAVSSKLDEDTVYEMTKALFANLDELSRGHAKGKEVSAASAVTGVSVPFHPGALKYYKEIGLNVNSANN</sequence>
<evidence type="ECO:0000256" key="1">
    <source>
        <dbReference type="SAM" id="SignalP"/>
    </source>
</evidence>
<dbReference type="RefSeq" id="WP_074933745.1">
    <property type="nucleotide sequence ID" value="NZ_FORI01000014.1"/>
</dbReference>
<dbReference type="Pfam" id="PF16868">
    <property type="entry name" value="NMT1_3"/>
    <property type="match status" value="1"/>
</dbReference>
<dbReference type="PANTHER" id="PTHR42941:SF1">
    <property type="entry name" value="SLL1037 PROTEIN"/>
    <property type="match status" value="1"/>
</dbReference>
<dbReference type="PROSITE" id="PS51257">
    <property type="entry name" value="PROKAR_LIPOPROTEIN"/>
    <property type="match status" value="1"/>
</dbReference>
<name>A0A1I3NF61_9SPIR</name>
<dbReference type="EMBL" id="FORI01000014">
    <property type="protein sequence ID" value="SFJ07767.1"/>
    <property type="molecule type" value="Genomic_DNA"/>
</dbReference>
<protein>
    <recommendedName>
        <fullName evidence="4">TRAP transporter solute receptor, TAXI family</fullName>
    </recommendedName>
</protein>
<dbReference type="PANTHER" id="PTHR42941">
    <property type="entry name" value="SLL1037 PROTEIN"/>
    <property type="match status" value="1"/>
</dbReference>